<dbReference type="PANTHER" id="PTHR19959:SF119">
    <property type="entry name" value="FUNGAL LIPASE-LIKE DOMAIN-CONTAINING PROTEIN"/>
    <property type="match status" value="1"/>
</dbReference>
<reference evidence="2" key="1">
    <citation type="submission" date="2019-10" db="EMBL/GenBank/DDBJ databases">
        <authorList>
            <consortium name="DOE Joint Genome Institute"/>
            <person name="Kuo A."/>
            <person name="Miyauchi S."/>
            <person name="Kiss E."/>
            <person name="Drula E."/>
            <person name="Kohler A."/>
            <person name="Sanchez-Garcia M."/>
            <person name="Andreopoulos B."/>
            <person name="Barry K.W."/>
            <person name="Bonito G."/>
            <person name="Buee M."/>
            <person name="Carver A."/>
            <person name="Chen C."/>
            <person name="Cichocki N."/>
            <person name="Clum A."/>
            <person name="Culley D."/>
            <person name="Crous P.W."/>
            <person name="Fauchery L."/>
            <person name="Girlanda M."/>
            <person name="Hayes R."/>
            <person name="Keri Z."/>
            <person name="LaButti K."/>
            <person name="Lipzen A."/>
            <person name="Lombard V."/>
            <person name="Magnuson J."/>
            <person name="Maillard F."/>
            <person name="Morin E."/>
            <person name="Murat C."/>
            <person name="Nolan M."/>
            <person name="Ohm R."/>
            <person name="Pangilinan J."/>
            <person name="Pereira M."/>
            <person name="Perotto S."/>
            <person name="Peter M."/>
            <person name="Riley R."/>
            <person name="Sitrit Y."/>
            <person name="Stielow B."/>
            <person name="Szollosi G."/>
            <person name="Zifcakova L."/>
            <person name="Stursova M."/>
            <person name="Spatafora J.W."/>
            <person name="Tedersoo L."/>
            <person name="Vaario L.-M."/>
            <person name="Yamada A."/>
            <person name="Yan M."/>
            <person name="Wang P."/>
            <person name="Xu J."/>
            <person name="Bruns T."/>
            <person name="Baldrian P."/>
            <person name="Vilgalys R."/>
            <person name="Henrissat B."/>
            <person name="Grigoriev I.V."/>
            <person name="Hibbett D."/>
            <person name="Nagy L.G."/>
            <person name="Martin F.M."/>
        </authorList>
    </citation>
    <scope>NUCLEOTIDE SEQUENCE</scope>
    <source>
        <strain evidence="2">BED1</strain>
    </source>
</reference>
<gene>
    <name evidence="2" type="ORF">L210DRAFT_3548465</name>
</gene>
<name>A0AAD4GCR0_BOLED</name>
<organism evidence="2 3">
    <name type="scientific">Boletus edulis BED1</name>
    <dbReference type="NCBI Taxonomy" id="1328754"/>
    <lineage>
        <taxon>Eukaryota</taxon>
        <taxon>Fungi</taxon>
        <taxon>Dikarya</taxon>
        <taxon>Basidiomycota</taxon>
        <taxon>Agaricomycotina</taxon>
        <taxon>Agaricomycetes</taxon>
        <taxon>Agaricomycetidae</taxon>
        <taxon>Boletales</taxon>
        <taxon>Boletineae</taxon>
        <taxon>Boletaceae</taxon>
        <taxon>Boletoideae</taxon>
        <taxon>Boletus</taxon>
    </lineage>
</organism>
<dbReference type="EMBL" id="WHUW01000021">
    <property type="protein sequence ID" value="KAF8436579.1"/>
    <property type="molecule type" value="Genomic_DNA"/>
</dbReference>
<comment type="caution">
    <text evidence="2">The sequence shown here is derived from an EMBL/GenBank/DDBJ whole genome shotgun (WGS) entry which is preliminary data.</text>
</comment>
<dbReference type="Proteomes" id="UP001194468">
    <property type="component" value="Unassembled WGS sequence"/>
</dbReference>
<evidence type="ECO:0000313" key="3">
    <source>
        <dbReference type="Proteomes" id="UP001194468"/>
    </source>
</evidence>
<evidence type="ECO:0000259" key="1">
    <source>
        <dbReference type="Pfam" id="PF12770"/>
    </source>
</evidence>
<sequence>MDSAEQLHLRARFLVDEFKRRGETSCIDEAIDLDREVLELHPPGHIDRSIFLTALANDLGDRYSQLGSMMDLEETIVLGREALDLSPQGHPDRSLPLNNLAAHLSTRYNQLGVMEDLDEAIVLSREALHLRPQGHPDRLMSLNNLGIVLSSRYDQIGIVEDLDEAIVLSREALDLCPQGHPDRLMSLNNLGIVLSTRYNQLGIMEDLDEAIVLGRDAIDLCPKGHPDRSMSLDNLAVRLSTRYKRLGIMENLSEAIVLGREALDLRPKGHPERSKSLNNLAARLSTQYKHLGIIGDLDESIVLSREALALLPTGHPGRSMSLSNLAVHLTTRYKQFGIMQDLDEAIVLDRAALDLRPKGHPERSMSLDNLAGHLSVRYGQLGVMEDLEEAIVLSREAVDLFPNGHPERSKSLNNLALCLSTRYNQLGIMEDLDEAIVLDREAHYLRPKGHPERSMSLNNLALCLSTRYNQLGVMKDLNEAIVLDREALDLQPQGHPDWSTSLDNLARHLCDRYTRLRRSKDKEELFKLYSQLVHLPPNVSSSDLSTAKAWIRVAENFQHPSVLLAYETSLRLLIQHLTILPSLPRHLVTLKDLTSSLAVDAFSTCLRHRSPAKAVELLEQGRGVFWSQLTRLRPPLDDVISSGAAGKTMADEFTHLASLLRHALDSPGANQHEELCHLNVALQKVVTNIRNLPGLSRFLLPSLFSDLQCVASGGPVIIVNASKYSCDVLVILLDRDPVHVPLQMTLDDVQDLSKEINTLTVRARKADVTRELAAFLRKLWDHIVSSIVDVLLTTHPRQSRIWWCPTADFSALPLHAAGPYRKGQLNLPDLYISSYTPTLTALIRSRQYNPSTSTTQGKRFVAIGQAKAAGEIELPSVSGELDIIGQRVDALATFTRIDGETSCIPRVVNELGKNEWVHLACHSLLNRTQPFESAFALRDGYFTIQRIIGCDLKNPEFAYLSASHTTVGVEESPDEVIHLASAMQFVGFRSVIGTMWAVDDGETNKITSTFYKHMVDESGCLDHTRAAYALNETMKSVRIPLDQRILYIHLGA</sequence>
<accession>A0AAD4GCR0</accession>
<dbReference type="Pfam" id="PF12770">
    <property type="entry name" value="CHAT"/>
    <property type="match status" value="1"/>
</dbReference>
<proteinExistence type="predicted"/>
<dbReference type="Gene3D" id="1.25.40.10">
    <property type="entry name" value="Tetratricopeptide repeat domain"/>
    <property type="match status" value="3"/>
</dbReference>
<evidence type="ECO:0000313" key="2">
    <source>
        <dbReference type="EMBL" id="KAF8436579.1"/>
    </source>
</evidence>
<reference evidence="2" key="2">
    <citation type="journal article" date="2020" name="Nat. Commun.">
        <title>Large-scale genome sequencing of mycorrhizal fungi provides insights into the early evolution of symbiotic traits.</title>
        <authorList>
            <person name="Miyauchi S."/>
            <person name="Kiss E."/>
            <person name="Kuo A."/>
            <person name="Drula E."/>
            <person name="Kohler A."/>
            <person name="Sanchez-Garcia M."/>
            <person name="Morin E."/>
            <person name="Andreopoulos B."/>
            <person name="Barry K.W."/>
            <person name="Bonito G."/>
            <person name="Buee M."/>
            <person name="Carver A."/>
            <person name="Chen C."/>
            <person name="Cichocki N."/>
            <person name="Clum A."/>
            <person name="Culley D."/>
            <person name="Crous P.W."/>
            <person name="Fauchery L."/>
            <person name="Girlanda M."/>
            <person name="Hayes R.D."/>
            <person name="Keri Z."/>
            <person name="LaButti K."/>
            <person name="Lipzen A."/>
            <person name="Lombard V."/>
            <person name="Magnuson J."/>
            <person name="Maillard F."/>
            <person name="Murat C."/>
            <person name="Nolan M."/>
            <person name="Ohm R.A."/>
            <person name="Pangilinan J."/>
            <person name="Pereira M.F."/>
            <person name="Perotto S."/>
            <person name="Peter M."/>
            <person name="Pfister S."/>
            <person name="Riley R."/>
            <person name="Sitrit Y."/>
            <person name="Stielow J.B."/>
            <person name="Szollosi G."/>
            <person name="Zifcakova L."/>
            <person name="Stursova M."/>
            <person name="Spatafora J.W."/>
            <person name="Tedersoo L."/>
            <person name="Vaario L.M."/>
            <person name="Yamada A."/>
            <person name="Yan M."/>
            <person name="Wang P."/>
            <person name="Xu J."/>
            <person name="Bruns T."/>
            <person name="Baldrian P."/>
            <person name="Vilgalys R."/>
            <person name="Dunand C."/>
            <person name="Henrissat B."/>
            <person name="Grigoriev I.V."/>
            <person name="Hibbett D."/>
            <person name="Nagy L.G."/>
            <person name="Martin F.M."/>
        </authorList>
    </citation>
    <scope>NUCLEOTIDE SEQUENCE</scope>
    <source>
        <strain evidence="2">BED1</strain>
    </source>
</reference>
<dbReference type="SUPFAM" id="SSF48452">
    <property type="entry name" value="TPR-like"/>
    <property type="match status" value="1"/>
</dbReference>
<dbReference type="InterPro" id="IPR024983">
    <property type="entry name" value="CHAT_dom"/>
</dbReference>
<dbReference type="SUPFAM" id="SSF81901">
    <property type="entry name" value="HCP-like"/>
    <property type="match status" value="1"/>
</dbReference>
<dbReference type="AlphaFoldDB" id="A0AAD4GCR0"/>
<protein>
    <submittedName>
        <fullName evidence="2">CHAT domain-containing protein</fullName>
    </submittedName>
</protein>
<dbReference type="PANTHER" id="PTHR19959">
    <property type="entry name" value="KINESIN LIGHT CHAIN"/>
    <property type="match status" value="1"/>
</dbReference>
<dbReference type="InterPro" id="IPR011990">
    <property type="entry name" value="TPR-like_helical_dom_sf"/>
</dbReference>
<dbReference type="Pfam" id="PF13374">
    <property type="entry name" value="TPR_10"/>
    <property type="match status" value="1"/>
</dbReference>
<feature type="domain" description="CHAT" evidence="1">
    <location>
        <begin position="775"/>
        <end position="1037"/>
    </location>
</feature>
<keyword evidence="3" id="KW-1185">Reference proteome</keyword>